<name>A0A1I7ERV6_9BURK</name>
<gene>
    <name evidence="1" type="ORF">SAMN05192563_106220</name>
</gene>
<dbReference type="EMBL" id="FPBH01000062">
    <property type="protein sequence ID" value="SFU26657.1"/>
    <property type="molecule type" value="Genomic_DNA"/>
</dbReference>
<accession>A0A1I7ERV6</accession>
<dbReference type="AlphaFoldDB" id="A0A1I7ERV6"/>
<dbReference type="Proteomes" id="UP000198844">
    <property type="component" value="Unassembled WGS sequence"/>
</dbReference>
<evidence type="ECO:0000313" key="1">
    <source>
        <dbReference type="EMBL" id="SFU26657.1"/>
    </source>
</evidence>
<evidence type="ECO:0000313" key="2">
    <source>
        <dbReference type="Proteomes" id="UP000198844"/>
    </source>
</evidence>
<reference evidence="1 2" key="1">
    <citation type="submission" date="2016-10" db="EMBL/GenBank/DDBJ databases">
        <authorList>
            <person name="de Groot N.N."/>
        </authorList>
    </citation>
    <scope>NUCLEOTIDE SEQUENCE [LARGE SCALE GENOMIC DNA]</scope>
    <source>
        <strain evidence="1 2">LMG 27731</strain>
    </source>
</reference>
<sequence>MFEFASRCELIDHLKSASKPALDCLASVVLNENLRGYVETETCYRSTTGYEFVKSDDVSDRPTFNELNGTCRRIYGIKHPTRSAVSGYA</sequence>
<dbReference type="RefSeq" id="WP_093647579.1">
    <property type="nucleotide sequence ID" value="NZ_FPBH01000062.1"/>
</dbReference>
<proteinExistence type="predicted"/>
<organism evidence="1 2">
    <name type="scientific">Paraburkholderia aspalathi</name>
    <dbReference type="NCBI Taxonomy" id="1324617"/>
    <lineage>
        <taxon>Bacteria</taxon>
        <taxon>Pseudomonadati</taxon>
        <taxon>Pseudomonadota</taxon>
        <taxon>Betaproteobacteria</taxon>
        <taxon>Burkholderiales</taxon>
        <taxon>Burkholderiaceae</taxon>
        <taxon>Paraburkholderia</taxon>
    </lineage>
</organism>
<protein>
    <submittedName>
        <fullName evidence="1">Uncharacterized protein</fullName>
    </submittedName>
</protein>